<comment type="caution">
    <text evidence="1">The sequence shown here is derived from an EMBL/GenBank/DDBJ whole genome shotgun (WGS) entry which is preliminary data.</text>
</comment>
<organism evidence="1 2">
    <name type="scientific">Rheinheimera baltica</name>
    <dbReference type="NCBI Taxonomy" id="67576"/>
    <lineage>
        <taxon>Bacteria</taxon>
        <taxon>Pseudomonadati</taxon>
        <taxon>Pseudomonadota</taxon>
        <taxon>Gammaproteobacteria</taxon>
        <taxon>Chromatiales</taxon>
        <taxon>Chromatiaceae</taxon>
        <taxon>Rheinheimera</taxon>
    </lineage>
</organism>
<sequence>MILDGIDYKRVTPELLQQFISDLGWKKIREYDDQTSVWKSDSYGNAFWLPPCNKYDDFPFVVSKILTSLSQVMGVSPSEFSDILVQYYNDKDLIKLRVVSEDVKKGSIQISDGTKLYESLQTLIEAASRRISGVTKDIRDLFSSDTLLGQTEVGSYVVKTYTPVIYLDESIEQNNIIAVEKKAIGRQILDRLIRRLSIICDIYKSVNSQSPMDDVVSKLVENGFTKNECIAIENLFGNKGHRDWELKVYWAKQVDSTKLDSFIKFDHAFSSAAGKVVDYLKAVDSDKSNVTVEGRVTGLERDYDEDLGTVKLRSIIKGKECTVTLNLNERDFQIAHSANASRSSIEVSGELTETKIGRRTIYQMQDIDELKLIPTPENFEMRFDED</sequence>
<dbReference type="EMBL" id="JAPJDZ010000072">
    <property type="protein sequence ID" value="MDP5137849.1"/>
    <property type="molecule type" value="Genomic_DNA"/>
</dbReference>
<gene>
    <name evidence="1" type="ORF">ORJ04_17995</name>
</gene>
<protein>
    <submittedName>
        <fullName evidence="1">Uncharacterized protein</fullName>
    </submittedName>
</protein>
<evidence type="ECO:0000313" key="2">
    <source>
        <dbReference type="Proteomes" id="UP001231109"/>
    </source>
</evidence>
<dbReference type="RefSeq" id="WP_305977053.1">
    <property type="nucleotide sequence ID" value="NZ_JAPJDZ010000072.1"/>
</dbReference>
<accession>A0ABT9I3A2</accession>
<name>A0ABT9I3A2_9GAMM</name>
<proteinExistence type="predicted"/>
<reference evidence="1 2" key="1">
    <citation type="submission" date="2022-11" db="EMBL/GenBank/DDBJ databases">
        <title>Viruses from the air-sea interface of a natural surface slick.</title>
        <authorList>
            <person name="Rahlff J."/>
            <person name="Holmfeldt K."/>
        </authorList>
    </citation>
    <scope>NUCLEOTIDE SEQUENCE [LARGE SCALE GENOMIC DNA]</scope>
    <source>
        <strain evidence="1 2">SMS4</strain>
    </source>
</reference>
<dbReference type="Proteomes" id="UP001231109">
    <property type="component" value="Unassembled WGS sequence"/>
</dbReference>
<evidence type="ECO:0000313" key="1">
    <source>
        <dbReference type="EMBL" id="MDP5137849.1"/>
    </source>
</evidence>
<keyword evidence="2" id="KW-1185">Reference proteome</keyword>